<proteinExistence type="inferred from homology"/>
<evidence type="ECO:0000256" key="5">
    <source>
        <dbReference type="RuleBase" id="RU362125"/>
    </source>
</evidence>
<feature type="domain" description="Acyl-CoA dehydrogenase/oxidase C-terminal" evidence="6">
    <location>
        <begin position="303"/>
        <end position="443"/>
    </location>
</feature>
<evidence type="ECO:0000313" key="10">
    <source>
        <dbReference type="Proteomes" id="UP001207918"/>
    </source>
</evidence>
<dbReference type="InterPro" id="IPR009075">
    <property type="entry name" value="AcylCo_DH/oxidase_C"/>
</dbReference>
<dbReference type="Pfam" id="PF00441">
    <property type="entry name" value="Acyl-CoA_dh_1"/>
    <property type="match status" value="1"/>
</dbReference>
<dbReference type="InterPro" id="IPR036250">
    <property type="entry name" value="AcylCo_DH-like_C"/>
</dbReference>
<keyword evidence="3 5" id="KW-0285">Flavoprotein</keyword>
<sequence length="450" mass="49843">MADDNKTSIFQLFRNLNISGIIKLAQKVDLGKLIAKVNKMSESDLKKMMKMLDGGSADREPPPVDGDFYDLSDKLSPEERAIQLKVREFMETEVDPIANEYWQKAEFPVHLIPKMGELDICGLTLEGYGCPNKSNVLQGFIAQEMARIDPSFSTFFGVQSGLAMGAIYECGSEEQKQKWLPSMQKMETIGAFGLTEPKVGSAVAGGLTTKARREGDTWILNGQKKWIGNATFSDITIIWAEDVDSADVKGFIVENDNPGFTAEKIEDKMALRTVQNALITLDDCKVKEADRLQHAESFKDTSRILRLTRASVAWQAVGCARGAYENALAYCNDRKQFGKTIGSFQLVQDLLVEMLTNLTAMQSMVYRLSELQDEGNLTDERASLAKVVCTLKTRDIVSKARELLGGNGILLRYNVARFVADSEAIYSYEGTKQINSLIVGRAITGKSAFV</sequence>
<comment type="similarity">
    <text evidence="2 5">Belongs to the acyl-CoA dehydrogenase family.</text>
</comment>
<organism evidence="9 10">
    <name type="scientific">Fodinibius salsisoli</name>
    <dbReference type="NCBI Taxonomy" id="2820877"/>
    <lineage>
        <taxon>Bacteria</taxon>
        <taxon>Pseudomonadati</taxon>
        <taxon>Balneolota</taxon>
        <taxon>Balneolia</taxon>
        <taxon>Balneolales</taxon>
        <taxon>Balneolaceae</taxon>
        <taxon>Fodinibius</taxon>
    </lineage>
</organism>
<dbReference type="Gene3D" id="1.20.140.10">
    <property type="entry name" value="Butyryl-CoA Dehydrogenase, subunit A, domain 3"/>
    <property type="match status" value="1"/>
</dbReference>
<dbReference type="Gene3D" id="1.10.540.10">
    <property type="entry name" value="Acyl-CoA dehydrogenase/oxidase, N-terminal domain"/>
    <property type="match status" value="1"/>
</dbReference>
<dbReference type="InterPro" id="IPR045008">
    <property type="entry name" value="ACX4-like"/>
</dbReference>
<keyword evidence="10" id="KW-1185">Reference proteome</keyword>
<evidence type="ECO:0000256" key="4">
    <source>
        <dbReference type="ARBA" id="ARBA00022827"/>
    </source>
</evidence>
<dbReference type="InterPro" id="IPR006091">
    <property type="entry name" value="Acyl-CoA_Oxase/DH_mid-dom"/>
</dbReference>
<dbReference type="Pfam" id="PF02770">
    <property type="entry name" value="Acyl-CoA_dh_M"/>
    <property type="match status" value="1"/>
</dbReference>
<dbReference type="SUPFAM" id="SSF56645">
    <property type="entry name" value="Acyl-CoA dehydrogenase NM domain-like"/>
    <property type="match status" value="1"/>
</dbReference>
<gene>
    <name evidence="9" type="ORF">J6I44_08685</name>
</gene>
<evidence type="ECO:0000256" key="3">
    <source>
        <dbReference type="ARBA" id="ARBA00022630"/>
    </source>
</evidence>
<keyword evidence="4 5" id="KW-0274">FAD</keyword>
<feature type="domain" description="Acyl-CoA oxidase/dehydrogenase middle" evidence="7">
    <location>
        <begin position="191"/>
        <end position="284"/>
    </location>
</feature>
<dbReference type="SUPFAM" id="SSF47203">
    <property type="entry name" value="Acyl-CoA dehydrogenase C-terminal domain-like"/>
    <property type="match status" value="1"/>
</dbReference>
<dbReference type="Pfam" id="PF02771">
    <property type="entry name" value="Acyl-CoA_dh_N"/>
    <property type="match status" value="1"/>
</dbReference>
<comment type="cofactor">
    <cofactor evidence="1 5">
        <name>FAD</name>
        <dbReference type="ChEBI" id="CHEBI:57692"/>
    </cofactor>
</comment>
<evidence type="ECO:0000259" key="7">
    <source>
        <dbReference type="Pfam" id="PF02770"/>
    </source>
</evidence>
<evidence type="ECO:0000259" key="8">
    <source>
        <dbReference type="Pfam" id="PF02771"/>
    </source>
</evidence>
<keyword evidence="5" id="KW-0560">Oxidoreductase</keyword>
<dbReference type="Gene3D" id="2.40.110.10">
    <property type="entry name" value="Butyryl-CoA Dehydrogenase, subunit A, domain 2"/>
    <property type="match status" value="1"/>
</dbReference>
<dbReference type="PANTHER" id="PTHR43188:SF1">
    <property type="entry name" value="ACYL-COA DEHYDROGENASE"/>
    <property type="match status" value="1"/>
</dbReference>
<accession>A0ABT3PLY3</accession>
<evidence type="ECO:0000256" key="1">
    <source>
        <dbReference type="ARBA" id="ARBA00001974"/>
    </source>
</evidence>
<dbReference type="InterPro" id="IPR037069">
    <property type="entry name" value="AcylCoA_DH/ox_N_sf"/>
</dbReference>
<dbReference type="InterPro" id="IPR013786">
    <property type="entry name" value="AcylCoA_DH/ox_N"/>
</dbReference>
<dbReference type="RefSeq" id="WP_265765680.1">
    <property type="nucleotide sequence ID" value="NZ_JAGGJA010000005.1"/>
</dbReference>
<reference evidence="9 10" key="1">
    <citation type="submission" date="2021-03" db="EMBL/GenBank/DDBJ databases">
        <title>Aliifodinibius sp. nov., a new bacterium isolated from saline soil.</title>
        <authorList>
            <person name="Galisteo C."/>
            <person name="De La Haba R."/>
            <person name="Sanchez-Porro C."/>
            <person name="Ventosa A."/>
        </authorList>
    </citation>
    <scope>NUCLEOTIDE SEQUENCE [LARGE SCALE GENOMIC DNA]</scope>
    <source>
        <strain evidence="9 10">1BSP15-2V2</strain>
    </source>
</reference>
<dbReference type="Proteomes" id="UP001207918">
    <property type="component" value="Unassembled WGS sequence"/>
</dbReference>
<feature type="domain" description="Acyl-CoA dehydrogenase/oxidase N-terminal" evidence="8">
    <location>
        <begin position="76"/>
        <end position="187"/>
    </location>
</feature>
<dbReference type="InterPro" id="IPR009100">
    <property type="entry name" value="AcylCoA_DH/oxidase_NM_dom_sf"/>
</dbReference>
<comment type="caution">
    <text evidence="9">The sequence shown here is derived from an EMBL/GenBank/DDBJ whole genome shotgun (WGS) entry which is preliminary data.</text>
</comment>
<dbReference type="PANTHER" id="PTHR43188">
    <property type="entry name" value="ACYL-COENZYME A OXIDASE"/>
    <property type="match status" value="1"/>
</dbReference>
<evidence type="ECO:0000313" key="9">
    <source>
        <dbReference type="EMBL" id="MCW9706931.1"/>
    </source>
</evidence>
<dbReference type="EMBL" id="JAGGJA010000005">
    <property type="protein sequence ID" value="MCW9706931.1"/>
    <property type="molecule type" value="Genomic_DNA"/>
</dbReference>
<dbReference type="InterPro" id="IPR046373">
    <property type="entry name" value="Acyl-CoA_Oxase/DH_mid-dom_sf"/>
</dbReference>
<name>A0ABT3PLY3_9BACT</name>
<evidence type="ECO:0000259" key="6">
    <source>
        <dbReference type="Pfam" id="PF00441"/>
    </source>
</evidence>
<protein>
    <submittedName>
        <fullName evidence="9">Acyl-CoA dehydrogenase family protein</fullName>
    </submittedName>
</protein>
<evidence type="ECO:0000256" key="2">
    <source>
        <dbReference type="ARBA" id="ARBA00009347"/>
    </source>
</evidence>